<evidence type="ECO:0000313" key="12">
    <source>
        <dbReference type="Proteomes" id="UP000007264"/>
    </source>
</evidence>
<proteinExistence type="predicted"/>
<feature type="binding site" evidence="8">
    <location>
        <position position="243"/>
    </location>
    <ligand>
        <name>substrate</name>
    </ligand>
</feature>
<dbReference type="InterPro" id="IPR018020">
    <property type="entry name" value="OHCU_decarboxylase"/>
</dbReference>
<evidence type="ECO:0000256" key="8">
    <source>
        <dbReference type="PIRSR" id="PIRSR600895-51"/>
    </source>
</evidence>
<dbReference type="KEGG" id="csl:COCSUDRAFT_28529"/>
<evidence type="ECO:0000256" key="6">
    <source>
        <dbReference type="ARBA" id="ARBA00022801"/>
    </source>
</evidence>
<dbReference type="Proteomes" id="UP000007264">
    <property type="component" value="Unassembled WGS sequence"/>
</dbReference>
<evidence type="ECO:0000256" key="4">
    <source>
        <dbReference type="ARBA" id="ARBA00022631"/>
    </source>
</evidence>
<dbReference type="InterPro" id="IPR014306">
    <property type="entry name" value="Hydroxyisourate_hydrolase"/>
</dbReference>
<dbReference type="PANTHER" id="PTHR43466:SF1">
    <property type="entry name" value="2-OXO-4-HYDROXY-4-CARBOXY-5-UREIDOIMIDAZOLINE DECARBOXYLASE-RELATED"/>
    <property type="match status" value="1"/>
</dbReference>
<dbReference type="Pfam" id="PF09349">
    <property type="entry name" value="OHCU_decarbox"/>
    <property type="match status" value="1"/>
</dbReference>
<keyword evidence="6 11" id="KW-0378">Hydrolase</keyword>
<comment type="catalytic activity">
    <reaction evidence="1">
        <text>5-hydroxyisourate + H2O = 5-hydroxy-2-oxo-4-ureido-2,5-dihydro-1H-imidazole-5-carboxylate + H(+)</text>
        <dbReference type="Rhea" id="RHEA:23736"/>
        <dbReference type="ChEBI" id="CHEBI:15377"/>
        <dbReference type="ChEBI" id="CHEBI:15378"/>
        <dbReference type="ChEBI" id="CHEBI:18072"/>
        <dbReference type="ChEBI" id="CHEBI:58639"/>
        <dbReference type="EC" id="3.5.2.17"/>
    </reaction>
</comment>
<evidence type="ECO:0000256" key="5">
    <source>
        <dbReference type="ARBA" id="ARBA00022793"/>
    </source>
</evidence>
<evidence type="ECO:0000256" key="3">
    <source>
        <dbReference type="ARBA" id="ARBA00004754"/>
    </source>
</evidence>
<keyword evidence="4" id="KW-0659">Purine metabolism</keyword>
<dbReference type="SUPFAM" id="SSF158694">
    <property type="entry name" value="UraD-Like"/>
    <property type="match status" value="1"/>
</dbReference>
<comment type="caution">
    <text evidence="11">The sequence shown here is derived from an EMBL/GenBank/DDBJ whole genome shotgun (WGS) entry which is preliminary data.</text>
</comment>
<dbReference type="OrthoDB" id="10265230at2759"/>
<keyword evidence="12" id="KW-1185">Reference proteome</keyword>
<reference evidence="11 12" key="1">
    <citation type="journal article" date="2012" name="Genome Biol.">
        <title>The genome of the polar eukaryotic microalga coccomyxa subellipsoidea reveals traits of cold adaptation.</title>
        <authorList>
            <person name="Blanc G."/>
            <person name="Agarkova I."/>
            <person name="Grimwood J."/>
            <person name="Kuo A."/>
            <person name="Brueggeman A."/>
            <person name="Dunigan D."/>
            <person name="Gurnon J."/>
            <person name="Ladunga I."/>
            <person name="Lindquist E."/>
            <person name="Lucas S."/>
            <person name="Pangilinan J."/>
            <person name="Proschold T."/>
            <person name="Salamov A."/>
            <person name="Schmutz J."/>
            <person name="Weeks D."/>
            <person name="Yamada T."/>
            <person name="Claverie J.M."/>
            <person name="Grigoriev I."/>
            <person name="Van Etten J."/>
            <person name="Lomsadze A."/>
            <person name="Borodovsky M."/>
        </authorList>
    </citation>
    <scope>NUCLEOTIDE SEQUENCE [LARGE SCALE GENOMIC DNA]</scope>
    <source>
        <strain evidence="11 12">C-169</strain>
    </source>
</reference>
<evidence type="ECO:0000259" key="10">
    <source>
        <dbReference type="Pfam" id="PF09349"/>
    </source>
</evidence>
<evidence type="ECO:0000313" key="11">
    <source>
        <dbReference type="EMBL" id="EIE23931.1"/>
    </source>
</evidence>
<dbReference type="GeneID" id="17041929"/>
<dbReference type="InterPro" id="IPR023416">
    <property type="entry name" value="Transthyretin/HIU_hydrolase_d"/>
</dbReference>
<gene>
    <name evidence="11" type="ORF">COCSUDRAFT_28529</name>
</gene>
<dbReference type="PANTHER" id="PTHR43466">
    <property type="entry name" value="2-OXO-4-HYDROXY-4-CARBOXY-5-UREIDOIMIDAZOLINE DECARBOXYLASE-RELATED"/>
    <property type="match status" value="1"/>
</dbReference>
<evidence type="ECO:0000256" key="7">
    <source>
        <dbReference type="ARBA" id="ARBA00023239"/>
    </source>
</evidence>
<dbReference type="Pfam" id="PF00576">
    <property type="entry name" value="Transthyretin"/>
    <property type="match status" value="1"/>
</dbReference>
<dbReference type="STRING" id="574566.I0YZW2"/>
<feature type="binding site" evidence="8">
    <location>
        <position position="318"/>
    </location>
    <ligand>
        <name>substrate</name>
    </ligand>
</feature>
<dbReference type="AlphaFoldDB" id="I0YZW2"/>
<dbReference type="CDD" id="cd05822">
    <property type="entry name" value="TLP_HIUase"/>
    <property type="match status" value="1"/>
</dbReference>
<dbReference type="PRINTS" id="PR00189">
    <property type="entry name" value="TRNSTHYRETIN"/>
</dbReference>
<name>I0YZW2_COCSC</name>
<dbReference type="InterPro" id="IPR036817">
    <property type="entry name" value="Transthyretin/HIU_hydrolase_sf"/>
</dbReference>
<dbReference type="NCBIfam" id="TIGR02962">
    <property type="entry name" value="hdxy_isourate"/>
    <property type="match status" value="1"/>
</dbReference>
<evidence type="ECO:0000256" key="1">
    <source>
        <dbReference type="ARBA" id="ARBA00001043"/>
    </source>
</evidence>
<keyword evidence="7" id="KW-0456">Lyase</keyword>
<feature type="domain" description="Transthyretin/hydroxyisourate hydrolase" evidence="9">
    <location>
        <begin position="199"/>
        <end position="320"/>
    </location>
</feature>
<dbReference type="Gene3D" id="2.60.40.180">
    <property type="entry name" value="Transthyretin/hydroxyisourate hydrolase domain"/>
    <property type="match status" value="1"/>
</dbReference>
<protein>
    <submittedName>
        <fullName evidence="11">Hydroxyisourate hydrolase</fullName>
    </submittedName>
</protein>
<evidence type="ECO:0000259" key="9">
    <source>
        <dbReference type="Pfam" id="PF00576"/>
    </source>
</evidence>
<accession>I0YZW2</accession>
<dbReference type="GO" id="GO:0033971">
    <property type="term" value="F:hydroxyisourate hydrolase activity"/>
    <property type="evidence" value="ECO:0007669"/>
    <property type="project" value="UniProtKB-EC"/>
</dbReference>
<feature type="binding site" evidence="8">
    <location>
        <position position="202"/>
    </location>
    <ligand>
        <name>substrate</name>
    </ligand>
</feature>
<dbReference type="RefSeq" id="XP_005648475.1">
    <property type="nucleotide sequence ID" value="XM_005648418.1"/>
</dbReference>
<dbReference type="SUPFAM" id="SSF49472">
    <property type="entry name" value="Transthyretin (synonym: prealbumin)"/>
    <property type="match status" value="1"/>
</dbReference>
<feature type="domain" description="Oxo-4-hydroxy-4-carboxy-5-ureidoimidazoline decarboxylase" evidence="10">
    <location>
        <begin position="13"/>
        <end position="155"/>
    </location>
</feature>
<dbReference type="InterPro" id="IPR000895">
    <property type="entry name" value="Transthyretin/HIU_hydrolase"/>
</dbReference>
<dbReference type="GO" id="GO:0019628">
    <property type="term" value="P:urate catabolic process"/>
    <property type="evidence" value="ECO:0007669"/>
    <property type="project" value="TreeGrafter"/>
</dbReference>
<evidence type="ECO:0000256" key="2">
    <source>
        <dbReference type="ARBA" id="ARBA00001163"/>
    </source>
</evidence>
<dbReference type="InterPro" id="IPR036778">
    <property type="entry name" value="OHCU_decarboxylase_sf"/>
</dbReference>
<dbReference type="Gene3D" id="1.10.3330.10">
    <property type="entry name" value="Oxo-4-hydroxy-4-carboxy-5-ureidoimidazoline decarboxylase"/>
    <property type="match status" value="1"/>
</dbReference>
<comment type="catalytic activity">
    <reaction evidence="2">
        <text>5-hydroxy-2-oxo-4-ureido-2,5-dihydro-1H-imidazole-5-carboxylate + H(+) = (S)-allantoin + CO2</text>
        <dbReference type="Rhea" id="RHEA:26301"/>
        <dbReference type="ChEBI" id="CHEBI:15378"/>
        <dbReference type="ChEBI" id="CHEBI:15678"/>
        <dbReference type="ChEBI" id="CHEBI:16526"/>
        <dbReference type="ChEBI" id="CHEBI:58639"/>
        <dbReference type="EC" id="4.1.1.97"/>
    </reaction>
</comment>
<dbReference type="eggNOG" id="KOG3006">
    <property type="taxonomic scope" value="Eukaryota"/>
</dbReference>
<organism evidence="11 12">
    <name type="scientific">Coccomyxa subellipsoidea (strain C-169)</name>
    <name type="common">Green microalga</name>
    <dbReference type="NCBI Taxonomy" id="574566"/>
    <lineage>
        <taxon>Eukaryota</taxon>
        <taxon>Viridiplantae</taxon>
        <taxon>Chlorophyta</taxon>
        <taxon>core chlorophytes</taxon>
        <taxon>Trebouxiophyceae</taxon>
        <taxon>Trebouxiophyceae incertae sedis</taxon>
        <taxon>Coccomyxaceae</taxon>
        <taxon>Coccomyxa</taxon>
        <taxon>Coccomyxa subellipsoidea</taxon>
    </lineage>
</organism>
<comment type="pathway">
    <text evidence="3">Purine metabolism; urate degradation; (S)-allantoin from urate: step 3/3.</text>
</comment>
<dbReference type="GO" id="GO:0005777">
    <property type="term" value="C:peroxisome"/>
    <property type="evidence" value="ECO:0007669"/>
    <property type="project" value="TreeGrafter"/>
</dbReference>
<dbReference type="GO" id="GO:0006144">
    <property type="term" value="P:purine nucleobase metabolic process"/>
    <property type="evidence" value="ECO:0007669"/>
    <property type="project" value="UniProtKB-KW"/>
</dbReference>
<dbReference type="EMBL" id="AGSI01000006">
    <property type="protein sequence ID" value="EIE23931.1"/>
    <property type="molecule type" value="Genomic_DNA"/>
</dbReference>
<dbReference type="GO" id="GO:0051997">
    <property type="term" value="F:2-oxo-4-hydroxy-4-carboxy-5-ureidoimidazoline decarboxylase activity"/>
    <property type="evidence" value="ECO:0007669"/>
    <property type="project" value="UniProtKB-EC"/>
</dbReference>
<sequence length="321" mass="35020">MVTISEGDALAACGSFAFARAVVEGCPYSSSEALVDRARQIWWTEVPIRGWLQAFEAHPRIGDMKTLRTKHGAFGELSRDEQAAASSANQAILGELAYMNQLYEQRFGHIFIICASGKTANEMLAVIKSRHAPAPFVIELLIAAAEQMKITELRLHKLLSGSRSPSSPAEPAAYAQVERRAGQIQAHLVGNGEAGRSPITTHMLDTSLGKPAAGVGVQLHRRCPGSTAAWQFVVQGTTDPNGRISDLLPPSNSIEPGVYRLTFDVASYMKLCHLAYPNFFPEVAFYPQASITFEISPAQVNEHFHVPLTWSPYGYSTYRGS</sequence>
<keyword evidence="5" id="KW-0210">Decarboxylase</keyword>